<organism evidence="1 2">
    <name type="scientific">Athelia psychrophila</name>
    <dbReference type="NCBI Taxonomy" id="1759441"/>
    <lineage>
        <taxon>Eukaryota</taxon>
        <taxon>Fungi</taxon>
        <taxon>Dikarya</taxon>
        <taxon>Basidiomycota</taxon>
        <taxon>Agaricomycotina</taxon>
        <taxon>Agaricomycetes</taxon>
        <taxon>Agaricomycetidae</taxon>
        <taxon>Atheliales</taxon>
        <taxon>Atheliaceae</taxon>
        <taxon>Athelia</taxon>
    </lineage>
</organism>
<gene>
    <name evidence="1" type="ORF">FIBSPDRAFT_753064</name>
</gene>
<name>A0A166CHC2_9AGAM</name>
<dbReference type="OrthoDB" id="3040495at2759"/>
<sequence>MSEKPEMEKMLFDIQRELSESRRKYGVEPMYRLQIFPCTFSMGTADRAYTTCFVDRTEYNDNTEPVDVSYMPNIYDTRRATKYDPNTRIKEDYSYLLKPLKAGMLLAEVRGKQLALGAGHHQITVSMVLESHWVNMPRQDFNEITSICVPGANDNNAKAELMRSFVIPERLMAPNSSSNTSQRTCNIPVAFISDHNVWALLDFSRLVQFRLRSSDRLWTIQDFTPASKGRWYDLWSYFPGGPDWITEHDNAVLALQQWKRAVTSSTKHGNKSILSYMTEASLSCAFNGFGKHTVYNFLFLVAVFPGAPASYVCATPAVWERFSSQIACYMAHFRSDAFRKQCCGKANSLNAFDYNYTAGSNYYSSEVLVFRKHTVRVPKELYNTYIRDGLLDDAHTMGDNYESSPHQLTNLSFKKLNVIMRGKFFTIIRAQAPDNRAWRDGEMKNFEDISTLGKRTTVGPAEFREVLLNKADYHVVSSIQGKGGCPKKVCLLCTHPKMYLMCSLLRCGPGIMVGLRAFVALELTGLLDSN</sequence>
<accession>A0A166CHC2</accession>
<keyword evidence="2" id="KW-1185">Reference proteome</keyword>
<dbReference type="EMBL" id="KV417629">
    <property type="protein sequence ID" value="KZP13655.1"/>
    <property type="molecule type" value="Genomic_DNA"/>
</dbReference>
<dbReference type="AlphaFoldDB" id="A0A166CHC2"/>
<dbReference type="Proteomes" id="UP000076532">
    <property type="component" value="Unassembled WGS sequence"/>
</dbReference>
<proteinExistence type="predicted"/>
<evidence type="ECO:0000313" key="1">
    <source>
        <dbReference type="EMBL" id="KZP13655.1"/>
    </source>
</evidence>
<evidence type="ECO:0000313" key="2">
    <source>
        <dbReference type="Proteomes" id="UP000076532"/>
    </source>
</evidence>
<protein>
    <submittedName>
        <fullName evidence="1">Uncharacterized protein</fullName>
    </submittedName>
</protein>
<reference evidence="1 2" key="1">
    <citation type="journal article" date="2016" name="Mol. Biol. Evol.">
        <title>Comparative Genomics of Early-Diverging Mushroom-Forming Fungi Provides Insights into the Origins of Lignocellulose Decay Capabilities.</title>
        <authorList>
            <person name="Nagy L.G."/>
            <person name="Riley R."/>
            <person name="Tritt A."/>
            <person name="Adam C."/>
            <person name="Daum C."/>
            <person name="Floudas D."/>
            <person name="Sun H."/>
            <person name="Yadav J.S."/>
            <person name="Pangilinan J."/>
            <person name="Larsson K.H."/>
            <person name="Matsuura K."/>
            <person name="Barry K."/>
            <person name="Labutti K."/>
            <person name="Kuo R."/>
            <person name="Ohm R.A."/>
            <person name="Bhattacharya S.S."/>
            <person name="Shirouzu T."/>
            <person name="Yoshinaga Y."/>
            <person name="Martin F.M."/>
            <person name="Grigoriev I.V."/>
            <person name="Hibbett D.S."/>
        </authorList>
    </citation>
    <scope>NUCLEOTIDE SEQUENCE [LARGE SCALE GENOMIC DNA]</scope>
    <source>
        <strain evidence="1 2">CBS 109695</strain>
    </source>
</reference>